<dbReference type="SUPFAM" id="SSF140996">
    <property type="entry name" value="Hermes dimerisation domain"/>
    <property type="match status" value="1"/>
</dbReference>
<dbReference type="OMA" id="WSADNAC"/>
<dbReference type="PANTHER" id="PTHR46481:SF10">
    <property type="entry name" value="ZINC FINGER BED DOMAIN-CONTAINING PROTEIN 39"/>
    <property type="match status" value="1"/>
</dbReference>
<evidence type="ECO:0000256" key="3">
    <source>
        <dbReference type="ARBA" id="ARBA00022771"/>
    </source>
</evidence>
<dbReference type="InParanoid" id="A0A1X7U1V4"/>
<dbReference type="PANTHER" id="PTHR46481">
    <property type="entry name" value="ZINC FINGER BED DOMAIN-CONTAINING PROTEIN 4"/>
    <property type="match status" value="1"/>
</dbReference>
<dbReference type="GO" id="GO:0008270">
    <property type="term" value="F:zinc ion binding"/>
    <property type="evidence" value="ECO:0007669"/>
    <property type="project" value="UniProtKB-KW"/>
</dbReference>
<evidence type="ECO:0000256" key="2">
    <source>
        <dbReference type="ARBA" id="ARBA00022723"/>
    </source>
</evidence>
<dbReference type="EnsemblMetazoa" id="Aqu2.1.21847_001">
    <property type="protein sequence ID" value="Aqu2.1.21847_001"/>
    <property type="gene ID" value="Aqu2.1.21847"/>
</dbReference>
<evidence type="ECO:0000256" key="5">
    <source>
        <dbReference type="ARBA" id="ARBA00023242"/>
    </source>
</evidence>
<keyword evidence="3" id="KW-0863">Zinc-finger</keyword>
<dbReference type="AlphaFoldDB" id="A0A1X7U1V4"/>
<keyword evidence="4" id="KW-0862">Zinc</keyword>
<keyword evidence="5" id="KW-0539">Nucleus</keyword>
<accession>A0A1X7U1V4</accession>
<keyword evidence="2" id="KW-0479">Metal-binding</keyword>
<reference evidence="6" key="1">
    <citation type="submission" date="2017-05" db="UniProtKB">
        <authorList>
            <consortium name="EnsemblMetazoa"/>
        </authorList>
    </citation>
    <scope>IDENTIFICATION</scope>
</reference>
<evidence type="ECO:0000313" key="6">
    <source>
        <dbReference type="EnsemblMetazoa" id="Aqu2.1.21847_001"/>
    </source>
</evidence>
<evidence type="ECO:0000256" key="1">
    <source>
        <dbReference type="ARBA" id="ARBA00004123"/>
    </source>
</evidence>
<sequence>MIAFDTQPISVVEDVGFTHLLQVLEPRYKLPSRQYITTKILPETYEHVLKSVKCVLDYGRFYSVITDVWSADNACASLLSFTALWLTDSFQQKCAVLNDLPLEESHTGL</sequence>
<proteinExistence type="predicted"/>
<comment type="subcellular location">
    <subcellularLocation>
        <location evidence="1">Nucleus</location>
    </subcellularLocation>
</comment>
<organism evidence="6">
    <name type="scientific">Amphimedon queenslandica</name>
    <name type="common">Sponge</name>
    <dbReference type="NCBI Taxonomy" id="400682"/>
    <lineage>
        <taxon>Eukaryota</taxon>
        <taxon>Metazoa</taxon>
        <taxon>Porifera</taxon>
        <taxon>Demospongiae</taxon>
        <taxon>Heteroscleromorpha</taxon>
        <taxon>Haplosclerida</taxon>
        <taxon>Niphatidae</taxon>
        <taxon>Amphimedon</taxon>
    </lineage>
</organism>
<dbReference type="GO" id="GO:0005634">
    <property type="term" value="C:nucleus"/>
    <property type="evidence" value="ECO:0007669"/>
    <property type="project" value="UniProtKB-SubCell"/>
</dbReference>
<evidence type="ECO:0000256" key="4">
    <source>
        <dbReference type="ARBA" id="ARBA00022833"/>
    </source>
</evidence>
<protein>
    <submittedName>
        <fullName evidence="6">Uncharacterized protein</fullName>
    </submittedName>
</protein>
<name>A0A1X7U1V4_AMPQE</name>
<dbReference type="InterPro" id="IPR052035">
    <property type="entry name" value="ZnF_BED_domain_contain"/>
</dbReference>